<proteinExistence type="predicted"/>
<reference evidence="2" key="1">
    <citation type="submission" date="2015-03" db="EMBL/GenBank/DDBJ databases">
        <authorList>
            <consortium name="Pathogen Informatics"/>
        </authorList>
    </citation>
    <scope>NUCLEOTIDE SEQUENCE [LARGE SCALE GENOMIC DNA]</scope>
    <source>
        <strain evidence="2">N09902308</strain>
    </source>
</reference>
<gene>
    <name evidence="1" type="ORF">ERS007739_04892</name>
</gene>
<comment type="caution">
    <text evidence="1">The sequence shown here is derived from an EMBL/GenBank/DDBJ whole genome shotgun (WGS) entry which is preliminary data.</text>
</comment>
<sequence length="51" mass="5482">MRKVTVSSASRCKVPMLKYFAADLVGRCASSKVSAIAWVSSGCALISMKVW</sequence>
<dbReference type="AlphaFoldDB" id="A0A916LHE8"/>
<accession>A0A916LHE8</accession>
<dbReference type="Proteomes" id="UP000039021">
    <property type="component" value="Unassembled WGS sequence"/>
</dbReference>
<name>A0A916LHE8_MYCTX</name>
<organism evidence="1 2">
    <name type="scientific">Mycobacterium tuberculosis</name>
    <dbReference type="NCBI Taxonomy" id="1773"/>
    <lineage>
        <taxon>Bacteria</taxon>
        <taxon>Bacillati</taxon>
        <taxon>Actinomycetota</taxon>
        <taxon>Actinomycetes</taxon>
        <taxon>Mycobacteriales</taxon>
        <taxon>Mycobacteriaceae</taxon>
        <taxon>Mycobacterium</taxon>
        <taxon>Mycobacterium tuberculosis complex</taxon>
    </lineage>
</organism>
<dbReference type="EMBL" id="CSBK01003365">
    <property type="protein sequence ID" value="CPA84831.1"/>
    <property type="molecule type" value="Genomic_DNA"/>
</dbReference>
<evidence type="ECO:0000313" key="1">
    <source>
        <dbReference type="EMBL" id="CPA84831.1"/>
    </source>
</evidence>
<protein>
    <submittedName>
        <fullName evidence="1">Uncharacterized protein</fullName>
    </submittedName>
</protein>
<evidence type="ECO:0000313" key="2">
    <source>
        <dbReference type="Proteomes" id="UP000039021"/>
    </source>
</evidence>